<evidence type="ECO:0000313" key="3">
    <source>
        <dbReference type="Proteomes" id="UP000057981"/>
    </source>
</evidence>
<dbReference type="SUPFAM" id="SSF52058">
    <property type="entry name" value="L domain-like"/>
    <property type="match status" value="1"/>
</dbReference>
<evidence type="ECO:0000256" key="1">
    <source>
        <dbReference type="SAM" id="SignalP"/>
    </source>
</evidence>
<name>A0A0N7HYS2_9FLAO</name>
<reference evidence="2 3" key="1">
    <citation type="submission" date="2015-10" db="EMBL/GenBank/DDBJ databases">
        <authorList>
            <person name="Gilbert D.G."/>
        </authorList>
    </citation>
    <scope>NUCLEOTIDE SEQUENCE [LARGE SCALE GENOMIC DNA]</scope>
    <source>
        <strain evidence="3">HZ-22</strain>
    </source>
</reference>
<protein>
    <recommendedName>
        <fullName evidence="4">Cell surface protein</fullName>
    </recommendedName>
</protein>
<feature type="signal peptide" evidence="1">
    <location>
        <begin position="1"/>
        <end position="24"/>
    </location>
</feature>
<dbReference type="InterPro" id="IPR026906">
    <property type="entry name" value="LRR_5"/>
</dbReference>
<keyword evidence="1" id="KW-0732">Signal</keyword>
<evidence type="ECO:0000313" key="2">
    <source>
        <dbReference type="EMBL" id="ALJ06046.1"/>
    </source>
</evidence>
<dbReference type="InterPro" id="IPR032675">
    <property type="entry name" value="LRR_dom_sf"/>
</dbReference>
<dbReference type="InterPro" id="IPR053139">
    <property type="entry name" value="Surface_bspA-like"/>
</dbReference>
<dbReference type="EMBL" id="CP012898">
    <property type="protein sequence ID" value="ALJ06046.1"/>
    <property type="molecule type" value="Genomic_DNA"/>
</dbReference>
<dbReference type="RefSeq" id="WP_054729181.1">
    <property type="nucleotide sequence ID" value="NZ_CP012898.1"/>
</dbReference>
<dbReference type="Gene3D" id="3.80.10.10">
    <property type="entry name" value="Ribonuclease Inhibitor"/>
    <property type="match status" value="2"/>
</dbReference>
<accession>A0A0N7HYS2</accession>
<dbReference type="KEGG" id="ahz:APS56_13300"/>
<dbReference type="Pfam" id="PF13306">
    <property type="entry name" value="LRR_5"/>
    <property type="match status" value="1"/>
</dbReference>
<feature type="chain" id="PRO_5006012775" description="Cell surface protein" evidence="1">
    <location>
        <begin position="25"/>
        <end position="214"/>
    </location>
</feature>
<gene>
    <name evidence="2" type="ORF">APS56_13300</name>
</gene>
<dbReference type="PANTHER" id="PTHR45661:SF3">
    <property type="entry name" value="IG-LIKE DOMAIN-CONTAINING PROTEIN"/>
    <property type="match status" value="1"/>
</dbReference>
<organism evidence="2 3">
    <name type="scientific">Pseudalgibacter alginicilyticus</name>
    <dbReference type="NCBI Taxonomy" id="1736674"/>
    <lineage>
        <taxon>Bacteria</taxon>
        <taxon>Pseudomonadati</taxon>
        <taxon>Bacteroidota</taxon>
        <taxon>Flavobacteriia</taxon>
        <taxon>Flavobacteriales</taxon>
        <taxon>Flavobacteriaceae</taxon>
        <taxon>Pseudalgibacter</taxon>
    </lineage>
</organism>
<dbReference type="PANTHER" id="PTHR45661">
    <property type="entry name" value="SURFACE ANTIGEN"/>
    <property type="match status" value="1"/>
</dbReference>
<dbReference type="AlphaFoldDB" id="A0A0N7HYS2"/>
<dbReference type="PATRIC" id="fig|1736674.3.peg.2716"/>
<sequence>MKTKLFYRLLLTVLCGIFTTQVNAQEVGDTFTANNGIEYQITFITDRGASKVKAIDYSGTSTSVDIPLIVSDDGNSYNVTAIGDEAFKQTHNEGPLTSVTIGNAVTSIGNRAFQDNNFTSVDIPNSVISIGDYAFSYNNITSLTIGSGVTSIGERAFTSNDITSLTIPNSVTSIGRYAFVGNDLTEVISLSENPATITSNVFDDDSLLVTQLKT</sequence>
<evidence type="ECO:0008006" key="4">
    <source>
        <dbReference type="Google" id="ProtNLM"/>
    </source>
</evidence>
<dbReference type="Proteomes" id="UP000057981">
    <property type="component" value="Chromosome"/>
</dbReference>
<keyword evidence="3" id="KW-1185">Reference proteome</keyword>
<proteinExistence type="predicted"/>
<dbReference type="OrthoDB" id="6315383at2"/>
<dbReference type="STRING" id="1736674.APS56_13300"/>